<evidence type="ECO:0000313" key="2">
    <source>
        <dbReference type="EMBL" id="KAJ7222627.1"/>
    </source>
</evidence>
<evidence type="ECO:0000256" key="1">
    <source>
        <dbReference type="SAM" id="MobiDB-lite"/>
    </source>
</evidence>
<keyword evidence="3" id="KW-1185">Reference proteome</keyword>
<accession>A0AAD7E1R8</accession>
<feature type="compositionally biased region" description="Polar residues" evidence="1">
    <location>
        <begin position="19"/>
        <end position="33"/>
    </location>
</feature>
<organism evidence="2 3">
    <name type="scientific">Mycena pura</name>
    <dbReference type="NCBI Taxonomy" id="153505"/>
    <lineage>
        <taxon>Eukaryota</taxon>
        <taxon>Fungi</taxon>
        <taxon>Dikarya</taxon>
        <taxon>Basidiomycota</taxon>
        <taxon>Agaricomycotina</taxon>
        <taxon>Agaricomycetes</taxon>
        <taxon>Agaricomycetidae</taxon>
        <taxon>Agaricales</taxon>
        <taxon>Marasmiineae</taxon>
        <taxon>Mycenaceae</taxon>
        <taxon>Mycena</taxon>
    </lineage>
</organism>
<comment type="caution">
    <text evidence="2">The sequence shown here is derived from an EMBL/GenBank/DDBJ whole genome shotgun (WGS) entry which is preliminary data.</text>
</comment>
<proteinExistence type="predicted"/>
<feature type="compositionally biased region" description="Polar residues" evidence="1">
    <location>
        <begin position="58"/>
        <end position="68"/>
    </location>
</feature>
<dbReference type="Proteomes" id="UP001219525">
    <property type="component" value="Unassembled WGS sequence"/>
</dbReference>
<protein>
    <submittedName>
        <fullName evidence="2">Uncharacterized protein</fullName>
    </submittedName>
</protein>
<feature type="region of interest" description="Disordered" evidence="1">
    <location>
        <begin position="1"/>
        <end position="42"/>
    </location>
</feature>
<dbReference type="AlphaFoldDB" id="A0AAD7E1R8"/>
<gene>
    <name evidence="2" type="ORF">GGX14DRAFT_388407</name>
</gene>
<sequence>MRRRPSGYSHAPPSGPVTWRTQARGTLRQTTGSGIPLLDRIQGPPQKLCLADRIASTTMPVDSGSSSLCKRVAPPEGGSHKKPRTGRADVGSRASGRQGKGKGKAAGGGDRVRWVDLWYYRCPVAEGVKVTCHLSAPVGTNPALRALRHEPRPLLWAPSPTLPTLQFAHYATDYSSAPGVAGPSQPVPIDPALVPLPATCDLDIADTSQSRLHSQAQ</sequence>
<feature type="region of interest" description="Disordered" evidence="1">
    <location>
        <begin position="58"/>
        <end position="108"/>
    </location>
</feature>
<reference evidence="2" key="1">
    <citation type="submission" date="2023-03" db="EMBL/GenBank/DDBJ databases">
        <title>Massive genome expansion in bonnet fungi (Mycena s.s.) driven by repeated elements and novel gene families across ecological guilds.</title>
        <authorList>
            <consortium name="Lawrence Berkeley National Laboratory"/>
            <person name="Harder C.B."/>
            <person name="Miyauchi S."/>
            <person name="Viragh M."/>
            <person name="Kuo A."/>
            <person name="Thoen E."/>
            <person name="Andreopoulos B."/>
            <person name="Lu D."/>
            <person name="Skrede I."/>
            <person name="Drula E."/>
            <person name="Henrissat B."/>
            <person name="Morin E."/>
            <person name="Kohler A."/>
            <person name="Barry K."/>
            <person name="LaButti K."/>
            <person name="Morin E."/>
            <person name="Salamov A."/>
            <person name="Lipzen A."/>
            <person name="Mereny Z."/>
            <person name="Hegedus B."/>
            <person name="Baldrian P."/>
            <person name="Stursova M."/>
            <person name="Weitz H."/>
            <person name="Taylor A."/>
            <person name="Grigoriev I.V."/>
            <person name="Nagy L.G."/>
            <person name="Martin F."/>
            <person name="Kauserud H."/>
        </authorList>
    </citation>
    <scope>NUCLEOTIDE SEQUENCE</scope>
    <source>
        <strain evidence="2">9144</strain>
    </source>
</reference>
<evidence type="ECO:0000313" key="3">
    <source>
        <dbReference type="Proteomes" id="UP001219525"/>
    </source>
</evidence>
<name>A0AAD7E1R8_9AGAR</name>
<dbReference type="EMBL" id="JARJCW010000007">
    <property type="protein sequence ID" value="KAJ7222627.1"/>
    <property type="molecule type" value="Genomic_DNA"/>
</dbReference>